<protein>
    <submittedName>
        <fullName evidence="1">Major capsid protein-like protein</fullName>
    </submittedName>
</protein>
<dbReference type="KEGG" id="vg:28799421"/>
<evidence type="ECO:0000313" key="2">
    <source>
        <dbReference type="Proteomes" id="UP000201588"/>
    </source>
</evidence>
<dbReference type="RefSeq" id="YP_009275226.1">
    <property type="nucleotide sequence ID" value="NC_030925.1"/>
</dbReference>
<keyword evidence="2" id="KW-1185">Reference proteome</keyword>
<evidence type="ECO:0000313" key="1">
    <source>
        <dbReference type="EMBL" id="AMQ66536.1"/>
    </source>
</evidence>
<reference evidence="1 2" key="1">
    <citation type="submission" date="2016-01" db="EMBL/GenBank/DDBJ databases">
        <title>Isolation and characterization of bacteriophages from East Africa Rift Valley soda lakes.</title>
        <authorList>
            <person name="van Zyl L.J."/>
            <person name="Nemavhulani S."/>
            <person name="Cowan D.A."/>
            <person name="Trindade M.I."/>
        </authorList>
    </citation>
    <scope>NUCLEOTIDE SEQUENCE [LARGE SCALE GENOMIC DNA]</scope>
</reference>
<dbReference type="EMBL" id="KU640380">
    <property type="protein sequence ID" value="AMQ66536.1"/>
    <property type="molecule type" value="Genomic_DNA"/>
</dbReference>
<organism evidence="1 2">
    <name type="scientific">Bacillus phage Shbh1</name>
    <dbReference type="NCBI Taxonomy" id="1796992"/>
    <lineage>
        <taxon>Viruses</taxon>
        <taxon>Duplodnaviria</taxon>
        <taxon>Heunggongvirae</taxon>
        <taxon>Uroviricota</taxon>
        <taxon>Caudoviricetes</taxon>
        <taxon>Herelleviridae</taxon>
        <taxon>Bastillevirinae</taxon>
        <taxon>Shalavirus</taxon>
        <taxon>Shalavirus Shbh1</taxon>
    </lineage>
</organism>
<accession>A0A142F179</accession>
<dbReference type="GeneID" id="28799421"/>
<sequence length="111" mass="13263">METVQKMTEIKKEIFKEIKSNEEVTIKIKIYDEFDDGYEGVGQTYDVEIYTYSGGEWSVWTDRIFYGEKEGDEKALKQAEKRARSVLKTVKYWFMNDDRVKVDEEIELYNC</sequence>
<dbReference type="Proteomes" id="UP000201588">
    <property type="component" value="Segment"/>
</dbReference>
<name>A0A142F179_9CAUD</name>
<proteinExistence type="predicted"/>